<organism evidence="1 2">
    <name type="scientific">Arabis nemorensis</name>
    <dbReference type="NCBI Taxonomy" id="586526"/>
    <lineage>
        <taxon>Eukaryota</taxon>
        <taxon>Viridiplantae</taxon>
        <taxon>Streptophyta</taxon>
        <taxon>Embryophyta</taxon>
        <taxon>Tracheophyta</taxon>
        <taxon>Spermatophyta</taxon>
        <taxon>Magnoliopsida</taxon>
        <taxon>eudicotyledons</taxon>
        <taxon>Gunneridae</taxon>
        <taxon>Pentapetalae</taxon>
        <taxon>rosids</taxon>
        <taxon>malvids</taxon>
        <taxon>Brassicales</taxon>
        <taxon>Brassicaceae</taxon>
        <taxon>Arabideae</taxon>
        <taxon>Arabis</taxon>
    </lineage>
</organism>
<name>A0A565BH90_9BRAS</name>
<protein>
    <submittedName>
        <fullName evidence="1">Uncharacterized protein</fullName>
    </submittedName>
</protein>
<dbReference type="AlphaFoldDB" id="A0A565BH90"/>
<comment type="caution">
    <text evidence="1">The sequence shown here is derived from an EMBL/GenBank/DDBJ whole genome shotgun (WGS) entry which is preliminary data.</text>
</comment>
<keyword evidence="2" id="KW-1185">Reference proteome</keyword>
<accession>A0A565BH90</accession>
<gene>
    <name evidence="1" type="ORF">ANE_LOCUS10672</name>
</gene>
<dbReference type="EMBL" id="CABITT030000004">
    <property type="protein sequence ID" value="VVB00228.1"/>
    <property type="molecule type" value="Genomic_DNA"/>
</dbReference>
<evidence type="ECO:0000313" key="2">
    <source>
        <dbReference type="Proteomes" id="UP000489600"/>
    </source>
</evidence>
<evidence type="ECO:0000313" key="1">
    <source>
        <dbReference type="EMBL" id="VVB00228.1"/>
    </source>
</evidence>
<dbReference type="Proteomes" id="UP000489600">
    <property type="component" value="Unassembled WGS sequence"/>
</dbReference>
<proteinExistence type="predicted"/>
<reference evidence="1" key="1">
    <citation type="submission" date="2019-07" db="EMBL/GenBank/DDBJ databases">
        <authorList>
            <person name="Dittberner H."/>
        </authorList>
    </citation>
    <scope>NUCLEOTIDE SEQUENCE [LARGE SCALE GENOMIC DNA]</scope>
</reference>
<sequence length="82" mass="9636">MGITTSSSSQFDQFLTQVGYARKERVMEKELDALFEPKLEESFADRETESHERWSMQRIIHGLWMNAGRKLEFPVKSVERTP</sequence>